<dbReference type="SUPFAM" id="SSF56219">
    <property type="entry name" value="DNase I-like"/>
    <property type="match status" value="1"/>
</dbReference>
<dbReference type="InterPro" id="IPR043502">
    <property type="entry name" value="DNA/RNA_pol_sf"/>
</dbReference>
<feature type="domain" description="Reverse transcriptase" evidence="1">
    <location>
        <begin position="450"/>
        <end position="553"/>
    </location>
</feature>
<protein>
    <recommendedName>
        <fullName evidence="5">Reverse transcriptase domain-containing protein</fullName>
    </recommendedName>
</protein>
<dbReference type="InterPro" id="IPR036691">
    <property type="entry name" value="Endo/exonu/phosph_ase_sf"/>
</dbReference>
<dbReference type="RefSeq" id="XP_062714186.1">
    <property type="nucleotide sequence ID" value="XM_062858202.1"/>
</dbReference>
<sequence>MLPPQSNPAQPREQLTVYYQNVRGLRTKTSTLLLKLSSCDFDVIVFTETWLHADIENAELASNYTIYRCDRNPRTSQLRRGGGVLIAVKSELNCKAVRLVDCESLEQTAVEIMLSYHSIFVCSVYIRPVSHPDKYTKHAESVQQLLDMAAPCDTIIVIGDYNLPDLVWDFDKDVNGFLPINASTDQELAVVESLLSKGLKQINDLVNVNGKLLDLVLVSDADSMILFESPSAMLKVDPHHKPLVEYNFARCDFDLVNARLDALDWSQLLDLPTVDAAVSAFYNIYQVIDATVPLKTRRPTTVFKQPWWTPQLRNLRNHLRIPADLTYGDQSSSTDAASAKLFADFFKSVFEPSKTLPSQQYIDQLPSYNIRLPQSDFSLDTVYKALCAVDASKGPGPDRIPPSFVKTCAASLASPVMFVFNRSLKEGIFPDAWKLASITPIFKSGNIHVVDNYRPISILNCLAKVLEGLLHDLVYPVVQPAISNFQHGFVKKRSTISNLMAFTSTATNTIEKRHQVDTIYVDFSKAFDKVPHDLAVAKLSRLGLPSWIVTWIDSLTSWCRMNGMQTNPSKCKVITYTRKHEPIRFEYSMDSAMLQRVYSIKDLGITLDSKLKFNEHIYKTIAKANSMLGFLRPALNMEFKSGPRIAVFMNYESKMFRNGSSDLHYADCPGLMPETYHRTNTDAL</sequence>
<dbReference type="GeneID" id="134290967"/>
<dbReference type="SUPFAM" id="SSF56672">
    <property type="entry name" value="DNA/RNA polymerases"/>
    <property type="match status" value="1"/>
</dbReference>
<dbReference type="PANTHER" id="PTHR47510">
    <property type="entry name" value="REVERSE TRANSCRIPTASE DOMAIN-CONTAINING PROTEIN"/>
    <property type="match status" value="1"/>
</dbReference>
<name>A0ABM1YLL4_AEDAL</name>
<evidence type="ECO:0000259" key="2">
    <source>
        <dbReference type="Pfam" id="PF03372"/>
    </source>
</evidence>
<evidence type="ECO:0008006" key="5">
    <source>
        <dbReference type="Google" id="ProtNLM"/>
    </source>
</evidence>
<reference evidence="3" key="2">
    <citation type="submission" date="2025-05" db="UniProtKB">
        <authorList>
            <consortium name="EnsemblMetazoa"/>
        </authorList>
    </citation>
    <scope>IDENTIFICATION</scope>
    <source>
        <strain evidence="3">Foshan</strain>
    </source>
</reference>
<dbReference type="Gene3D" id="3.60.10.10">
    <property type="entry name" value="Endonuclease/exonuclease/phosphatase"/>
    <property type="match status" value="1"/>
</dbReference>
<dbReference type="Pfam" id="PF00078">
    <property type="entry name" value="RVT_1"/>
    <property type="match status" value="1"/>
</dbReference>
<dbReference type="PANTHER" id="PTHR47510:SF3">
    <property type="entry name" value="ENDO_EXONUCLEASE_PHOSPHATASE DOMAIN-CONTAINING PROTEIN"/>
    <property type="match status" value="1"/>
</dbReference>
<keyword evidence="4" id="KW-1185">Reference proteome</keyword>
<organism evidence="3 4">
    <name type="scientific">Aedes albopictus</name>
    <name type="common">Asian tiger mosquito</name>
    <name type="synonym">Stegomyia albopicta</name>
    <dbReference type="NCBI Taxonomy" id="7160"/>
    <lineage>
        <taxon>Eukaryota</taxon>
        <taxon>Metazoa</taxon>
        <taxon>Ecdysozoa</taxon>
        <taxon>Arthropoda</taxon>
        <taxon>Hexapoda</taxon>
        <taxon>Insecta</taxon>
        <taxon>Pterygota</taxon>
        <taxon>Neoptera</taxon>
        <taxon>Endopterygota</taxon>
        <taxon>Diptera</taxon>
        <taxon>Nematocera</taxon>
        <taxon>Culicoidea</taxon>
        <taxon>Culicidae</taxon>
        <taxon>Culicinae</taxon>
        <taxon>Aedini</taxon>
        <taxon>Aedes</taxon>
        <taxon>Stegomyia</taxon>
    </lineage>
</organism>
<dbReference type="Proteomes" id="UP000069940">
    <property type="component" value="Unassembled WGS sequence"/>
</dbReference>
<evidence type="ECO:0000313" key="3">
    <source>
        <dbReference type="EnsemblMetazoa" id="AALFPA23_010276.P14327"/>
    </source>
</evidence>
<reference evidence="4" key="1">
    <citation type="journal article" date="2015" name="Proc. Natl. Acad. Sci. U.S.A.">
        <title>Genome sequence of the Asian Tiger mosquito, Aedes albopictus, reveals insights into its biology, genetics, and evolution.</title>
        <authorList>
            <person name="Chen X.G."/>
            <person name="Jiang X."/>
            <person name="Gu J."/>
            <person name="Xu M."/>
            <person name="Wu Y."/>
            <person name="Deng Y."/>
            <person name="Zhang C."/>
            <person name="Bonizzoni M."/>
            <person name="Dermauw W."/>
            <person name="Vontas J."/>
            <person name="Armbruster P."/>
            <person name="Huang X."/>
            <person name="Yang Y."/>
            <person name="Zhang H."/>
            <person name="He W."/>
            <person name="Peng H."/>
            <person name="Liu Y."/>
            <person name="Wu K."/>
            <person name="Chen J."/>
            <person name="Lirakis M."/>
            <person name="Topalis P."/>
            <person name="Van Leeuwen T."/>
            <person name="Hall A.B."/>
            <person name="Jiang X."/>
            <person name="Thorpe C."/>
            <person name="Mueller R.L."/>
            <person name="Sun C."/>
            <person name="Waterhouse R.M."/>
            <person name="Yan G."/>
            <person name="Tu Z.J."/>
            <person name="Fang X."/>
            <person name="James A.A."/>
        </authorList>
    </citation>
    <scope>NUCLEOTIDE SEQUENCE [LARGE SCALE GENOMIC DNA]</scope>
    <source>
        <strain evidence="4">Foshan</strain>
    </source>
</reference>
<dbReference type="InterPro" id="IPR000477">
    <property type="entry name" value="RT_dom"/>
</dbReference>
<dbReference type="Pfam" id="PF03372">
    <property type="entry name" value="Exo_endo_phos"/>
    <property type="match status" value="1"/>
</dbReference>
<dbReference type="InterPro" id="IPR005135">
    <property type="entry name" value="Endo/exonuclease/phosphatase"/>
</dbReference>
<dbReference type="EnsemblMetazoa" id="AALFPA23_010276.R14327">
    <property type="protein sequence ID" value="AALFPA23_010276.P14327"/>
    <property type="gene ID" value="AALFPA23_010276"/>
</dbReference>
<evidence type="ECO:0000313" key="4">
    <source>
        <dbReference type="Proteomes" id="UP000069940"/>
    </source>
</evidence>
<proteinExistence type="predicted"/>
<accession>A0ABM1YLL4</accession>
<dbReference type="CDD" id="cd01650">
    <property type="entry name" value="RT_nLTR_like"/>
    <property type="match status" value="1"/>
</dbReference>
<feature type="domain" description="Endonuclease/exonuclease/phosphatase" evidence="2">
    <location>
        <begin position="21"/>
        <end position="175"/>
    </location>
</feature>
<evidence type="ECO:0000259" key="1">
    <source>
        <dbReference type="Pfam" id="PF00078"/>
    </source>
</evidence>